<dbReference type="EC" id="2.4.99.24" evidence="4"/>
<reference evidence="6 7" key="1">
    <citation type="submission" date="2016-01" db="EMBL/GenBank/DDBJ databases">
        <authorList>
            <person name="Brown R."/>
        </authorList>
    </citation>
    <scope>NUCLEOTIDE SEQUENCE [LARGE SCALE GENOMIC DNA]</scope>
    <source>
        <strain evidence="6">Sporomusa sphaeroides DSM 2875</strain>
    </source>
</reference>
<organism evidence="6 7">
    <name type="scientific">Sporomusa sphaeroides DSM 2875</name>
    <dbReference type="NCBI Taxonomy" id="1337886"/>
    <lineage>
        <taxon>Bacteria</taxon>
        <taxon>Bacillati</taxon>
        <taxon>Bacillota</taxon>
        <taxon>Negativicutes</taxon>
        <taxon>Selenomonadales</taxon>
        <taxon>Sporomusaceae</taxon>
        <taxon>Sporomusa</taxon>
    </lineage>
</organism>
<evidence type="ECO:0000256" key="1">
    <source>
        <dbReference type="ARBA" id="ARBA00022676"/>
    </source>
</evidence>
<name>A0ABP2C7S1_9FIRM</name>
<dbReference type="Gene3D" id="3.40.50.2000">
    <property type="entry name" value="Glycogen Phosphorylase B"/>
    <property type="match status" value="2"/>
</dbReference>
<evidence type="ECO:0000256" key="2">
    <source>
        <dbReference type="ARBA" id="ARBA00022679"/>
    </source>
</evidence>
<sequence>MPYKKILISNRAGIGDTVLTTPVLKALREKFPDSKLTLMISDYALPIVDGLPFVDEIIAYNKKKHSVLSIVKKIWKYDLALCLDFKYRTALMAYLARIPIRAGLRHKRKFFMTNPVERDLNYEMIYEPYNYSNIIKNSTGITLEGDLSRLYIGPVDEKDRIYAEHLLQKHAINSARGFIAIAPFTSWAPKNWPLSYYNELIQRLKTKNPSYEIVLIGEAVDAARTDAITGAVSFLGQTTLKQMAEIIRRSSLFIGGCSGPIHIAAAVDTPIVGIYGPTSAKHWAPVKKSIILAQCEKCSPCDGRISFCDKETCLKAITVDKVYEACNKQFSKNYL</sequence>
<dbReference type="Proteomes" id="UP000245702">
    <property type="component" value="Unassembled WGS sequence"/>
</dbReference>
<evidence type="ECO:0000256" key="5">
    <source>
        <dbReference type="ARBA" id="ARBA00047503"/>
    </source>
</evidence>
<keyword evidence="2 6" id="KW-0808">Transferase</keyword>
<comment type="caution">
    <text evidence="6">The sequence shown here is derived from an EMBL/GenBank/DDBJ whole genome shotgun (WGS) entry which is preliminary data.</text>
</comment>
<accession>A0ABP2C7S1</accession>
<dbReference type="EMBL" id="FCOW01000013">
    <property type="protein sequence ID" value="CVK19942.1"/>
    <property type="molecule type" value="Genomic_DNA"/>
</dbReference>
<dbReference type="InterPro" id="IPR051199">
    <property type="entry name" value="LPS_LOS_Heptosyltrfase"/>
</dbReference>
<dbReference type="PANTHER" id="PTHR30160">
    <property type="entry name" value="TETRAACYLDISACCHARIDE 4'-KINASE-RELATED"/>
    <property type="match status" value="1"/>
</dbReference>
<evidence type="ECO:0000313" key="6">
    <source>
        <dbReference type="EMBL" id="CVK19942.1"/>
    </source>
</evidence>
<keyword evidence="7" id="KW-1185">Reference proteome</keyword>
<dbReference type="SUPFAM" id="SSF53756">
    <property type="entry name" value="UDP-Glycosyltransferase/glycogen phosphorylase"/>
    <property type="match status" value="1"/>
</dbReference>
<protein>
    <recommendedName>
        <fullName evidence="4">lipopolysaccharide heptosyltransferase II</fullName>
        <ecNumber evidence="4">2.4.99.24</ecNumber>
    </recommendedName>
</protein>
<dbReference type="GO" id="GO:0016740">
    <property type="term" value="F:transferase activity"/>
    <property type="evidence" value="ECO:0007669"/>
    <property type="project" value="UniProtKB-KW"/>
</dbReference>
<dbReference type="InterPro" id="IPR002201">
    <property type="entry name" value="Glyco_trans_9"/>
</dbReference>
<dbReference type="InterPro" id="IPR011910">
    <property type="entry name" value="RfaF"/>
</dbReference>
<dbReference type="NCBIfam" id="TIGR02195">
    <property type="entry name" value="heptsyl_trn_II"/>
    <property type="match status" value="1"/>
</dbReference>
<dbReference type="Pfam" id="PF01075">
    <property type="entry name" value="Glyco_transf_9"/>
    <property type="match status" value="1"/>
</dbReference>
<evidence type="ECO:0000256" key="3">
    <source>
        <dbReference type="ARBA" id="ARBA00043995"/>
    </source>
</evidence>
<evidence type="ECO:0000313" key="7">
    <source>
        <dbReference type="Proteomes" id="UP000245702"/>
    </source>
</evidence>
<comment type="similarity">
    <text evidence="3">Belongs to the glycosyltransferase 9 family.</text>
</comment>
<keyword evidence="1" id="KW-0328">Glycosyltransferase</keyword>
<gene>
    <name evidence="6" type="primary">rfaF_1</name>
    <name evidence="6" type="ORF">SSPH_02609</name>
</gene>
<proteinExistence type="inferred from homology"/>
<evidence type="ECO:0000256" key="4">
    <source>
        <dbReference type="ARBA" id="ARBA00044042"/>
    </source>
</evidence>
<dbReference type="RefSeq" id="WP_075757168.1">
    <property type="nucleotide sequence ID" value="NZ_CP146991.1"/>
</dbReference>
<comment type="catalytic activity">
    <reaction evidence="5">
        <text>an L-alpha-D-Hep-(1-&gt;5)-[alpha-Kdo-(2-&gt;4)]-alpha-Kdo-(2-&gt;6)-lipid A + ADP-L-glycero-beta-D-manno-heptose = an L-alpha-D-Hep-(1-&gt;3)-L-alpha-D-Hep-(1-&gt;5)-[alpha-Kdo-(2-&gt;4)]-alpha-Kdo-(2-&gt;6)-lipid A + ADP + H(+)</text>
        <dbReference type="Rhea" id="RHEA:74071"/>
        <dbReference type="ChEBI" id="CHEBI:15378"/>
        <dbReference type="ChEBI" id="CHEBI:61506"/>
        <dbReference type="ChEBI" id="CHEBI:193068"/>
        <dbReference type="ChEBI" id="CHEBI:193069"/>
        <dbReference type="ChEBI" id="CHEBI:456216"/>
        <dbReference type="EC" id="2.4.99.24"/>
    </reaction>
</comment>
<dbReference type="CDD" id="cd03789">
    <property type="entry name" value="GT9_LPS_heptosyltransferase"/>
    <property type="match status" value="1"/>
</dbReference>